<evidence type="ECO:0000313" key="3">
    <source>
        <dbReference type="Proteomes" id="UP001150238"/>
    </source>
</evidence>
<dbReference type="Pfam" id="PF14214">
    <property type="entry name" value="Helitron_like_N"/>
    <property type="match status" value="1"/>
</dbReference>
<accession>A0A9W9A258</accession>
<dbReference type="Proteomes" id="UP001150238">
    <property type="component" value="Unassembled WGS sequence"/>
</dbReference>
<comment type="caution">
    <text evidence="2">The sequence shown here is derived from an EMBL/GenBank/DDBJ whole genome shotgun (WGS) entry which is preliminary data.</text>
</comment>
<evidence type="ECO:0000313" key="2">
    <source>
        <dbReference type="EMBL" id="KAJ4472791.1"/>
    </source>
</evidence>
<reference evidence="2" key="1">
    <citation type="submission" date="2022-08" db="EMBL/GenBank/DDBJ databases">
        <authorList>
            <consortium name="DOE Joint Genome Institute"/>
            <person name="Min B."/>
            <person name="Riley R."/>
            <person name="Sierra-Patev S."/>
            <person name="Naranjo-Ortiz M."/>
            <person name="Looney B."/>
            <person name="Konkel Z."/>
            <person name="Slot J.C."/>
            <person name="Sakamoto Y."/>
            <person name="Steenwyk J.L."/>
            <person name="Rokas A."/>
            <person name="Carro J."/>
            <person name="Camarero S."/>
            <person name="Ferreira P."/>
            <person name="Molpeceres G."/>
            <person name="Ruiz-Duenas F.J."/>
            <person name="Serrano A."/>
            <person name="Henrissat B."/>
            <person name="Drula E."/>
            <person name="Hughes K.W."/>
            <person name="Mata J.L."/>
            <person name="Ishikawa N.K."/>
            <person name="Vargas-Isla R."/>
            <person name="Ushijima S."/>
            <person name="Smith C.A."/>
            <person name="Ahrendt S."/>
            <person name="Andreopoulos W."/>
            <person name="He G."/>
            <person name="Labutti K."/>
            <person name="Lipzen A."/>
            <person name="Ng V."/>
            <person name="Sandor L."/>
            <person name="Barry K."/>
            <person name="Martinez A.T."/>
            <person name="Xiao Y."/>
            <person name="Gibbons J.G."/>
            <person name="Terashima K."/>
            <person name="Hibbett D.S."/>
            <person name="Grigoriev I.V."/>
        </authorList>
    </citation>
    <scope>NUCLEOTIDE SEQUENCE</scope>
    <source>
        <strain evidence="2">Sp2 HRB7682 ss15</strain>
    </source>
</reference>
<reference evidence="2" key="2">
    <citation type="journal article" date="2023" name="Proc. Natl. Acad. Sci. U.S.A.">
        <title>A global phylogenomic analysis of the shiitake genus Lentinula.</title>
        <authorList>
            <person name="Sierra-Patev S."/>
            <person name="Min B."/>
            <person name="Naranjo-Ortiz M."/>
            <person name="Looney B."/>
            <person name="Konkel Z."/>
            <person name="Slot J.C."/>
            <person name="Sakamoto Y."/>
            <person name="Steenwyk J.L."/>
            <person name="Rokas A."/>
            <person name="Carro J."/>
            <person name="Camarero S."/>
            <person name="Ferreira P."/>
            <person name="Molpeceres G."/>
            <person name="Ruiz-Duenas F.J."/>
            <person name="Serrano A."/>
            <person name="Henrissat B."/>
            <person name="Drula E."/>
            <person name="Hughes K.W."/>
            <person name="Mata J.L."/>
            <person name="Ishikawa N.K."/>
            <person name="Vargas-Isla R."/>
            <person name="Ushijima S."/>
            <person name="Smith C.A."/>
            <person name="Donoghue J."/>
            <person name="Ahrendt S."/>
            <person name="Andreopoulos W."/>
            <person name="He G."/>
            <person name="LaButti K."/>
            <person name="Lipzen A."/>
            <person name="Ng V."/>
            <person name="Riley R."/>
            <person name="Sandor L."/>
            <person name="Barry K."/>
            <person name="Martinez A.T."/>
            <person name="Xiao Y."/>
            <person name="Gibbons J.G."/>
            <person name="Terashima K."/>
            <person name="Grigoriev I.V."/>
            <person name="Hibbett D."/>
        </authorList>
    </citation>
    <scope>NUCLEOTIDE SEQUENCE</scope>
    <source>
        <strain evidence="2">Sp2 HRB7682 ss15</strain>
    </source>
</reference>
<dbReference type="InterPro" id="IPR025476">
    <property type="entry name" value="Helitron_helicase-like"/>
</dbReference>
<gene>
    <name evidence="2" type="ORF">C8J55DRAFT_389735</name>
</gene>
<name>A0A9W9A258_9AGAR</name>
<sequence length="320" mass="35918">MKAFISALLGCDSDPTKSKLGILGYVKGYYGCIEAQGRGSLHCHMLIWLQGGLNPNEIKKRVIEDPSSTFEQRIISFLDDTICNKVPDKPTVSVDIPSNTYHPCAMRGTTMSGYDSELMLTEDAINLDIHNLVQYCQVHWHTSTCYKYCKSGEPKICRSGLDPLNVTLLTTFDHVTGELIMRCLDGLVNNFNITILRAIRCNMDIKFIGSGASAKAVLYYITNYITKSQLKTHVAYAALERAVVKLGQIDSNDTPVTTMSKKLLQKCAYSMISEQELSAQQVSTYLLGYKDHYTSHTYANLFWTSFESFIERSKPSPECY</sequence>
<organism evidence="2 3">
    <name type="scientific">Lentinula lateritia</name>
    <dbReference type="NCBI Taxonomy" id="40482"/>
    <lineage>
        <taxon>Eukaryota</taxon>
        <taxon>Fungi</taxon>
        <taxon>Dikarya</taxon>
        <taxon>Basidiomycota</taxon>
        <taxon>Agaricomycotina</taxon>
        <taxon>Agaricomycetes</taxon>
        <taxon>Agaricomycetidae</taxon>
        <taxon>Agaricales</taxon>
        <taxon>Marasmiineae</taxon>
        <taxon>Omphalotaceae</taxon>
        <taxon>Lentinula</taxon>
    </lineage>
</organism>
<evidence type="ECO:0000259" key="1">
    <source>
        <dbReference type="Pfam" id="PF14214"/>
    </source>
</evidence>
<feature type="non-terminal residue" evidence="2">
    <location>
        <position position="320"/>
    </location>
</feature>
<dbReference type="AlphaFoldDB" id="A0A9W9A258"/>
<proteinExistence type="predicted"/>
<dbReference type="EMBL" id="JANVFS010000026">
    <property type="protein sequence ID" value="KAJ4472791.1"/>
    <property type="molecule type" value="Genomic_DNA"/>
</dbReference>
<protein>
    <recommendedName>
        <fullName evidence="1">Helitron helicase-like domain-containing protein</fullName>
    </recommendedName>
</protein>
<feature type="domain" description="Helitron helicase-like" evidence="1">
    <location>
        <begin position="7"/>
        <end position="47"/>
    </location>
</feature>